<protein>
    <recommendedName>
        <fullName evidence="2">DUF3741 domain-containing protein</fullName>
    </recommendedName>
</protein>
<proteinExistence type="predicted"/>
<evidence type="ECO:0000259" key="2">
    <source>
        <dbReference type="Pfam" id="PF14383"/>
    </source>
</evidence>
<feature type="compositionally biased region" description="Low complexity" evidence="1">
    <location>
        <begin position="387"/>
        <end position="403"/>
    </location>
</feature>
<evidence type="ECO:0000313" key="3">
    <source>
        <dbReference type="EMBL" id="KAG6480817.1"/>
    </source>
</evidence>
<dbReference type="Pfam" id="PF14383">
    <property type="entry name" value="VARLMGL"/>
    <property type="match status" value="1"/>
</dbReference>
<dbReference type="AlphaFoldDB" id="A0A8J5F791"/>
<evidence type="ECO:0000256" key="1">
    <source>
        <dbReference type="SAM" id="MobiDB-lite"/>
    </source>
</evidence>
<feature type="region of interest" description="Disordered" evidence="1">
    <location>
        <begin position="181"/>
        <end position="203"/>
    </location>
</feature>
<keyword evidence="4" id="KW-1185">Reference proteome</keyword>
<dbReference type="InterPro" id="IPR032795">
    <property type="entry name" value="DUF3741-assoc"/>
</dbReference>
<feature type="region of interest" description="Disordered" evidence="1">
    <location>
        <begin position="346"/>
        <end position="435"/>
    </location>
</feature>
<feature type="domain" description="DUF3741" evidence="2">
    <location>
        <begin position="163"/>
        <end position="180"/>
    </location>
</feature>
<gene>
    <name evidence="3" type="ORF">ZIOFF_057404</name>
</gene>
<dbReference type="PANTHER" id="PTHR31680:SF12">
    <property type="entry name" value="OS11G0587300 PROTEIN"/>
    <property type="match status" value="1"/>
</dbReference>
<sequence length="630" mass="69438">MTYGVAGRGCSEEQSLEPQFGCMAGLRQLFDRHSVLAGRRQCPNHRLPSTTTSESEGSYYSTSVSSFKESHPMPSSPEPCSPSTRSLPTAETPAQRYIPVFGFREGGRLTWRFRDSPRLSLDSRALFDAKSEHRRLREVRTVIPVASGSQSGVYTEVEEQRPSPSVVARLMGINALPSADSAEHGRCKLRRSASESGVRRDPSRYRSLYPSSFITPEDDPISAEGFFKAVDQDPFTFTGAKKLDPTRNTQIVPLHLNRFLYEDFFRETKRSGELYGEIERKLKMRGIDEPAKDLETLKQILEALQLQGLLRSNPANHRTNSRRILTHDFEDQLQCDSPIVKIKKVPKAPREFSLAPPPRSSRSTGTGRRDGTVGQRGVNRRSDMLIRTPPRSPVNRRPSSAASHPQRTISAVGSTKSNPKRAVPDPPAAGSPTNCIHTAAARNKNRVLKPAEDDTATTIHGSSMGSCHPPFGMERLFGIKPEFRREKAWQVYHVSDQRPSPISVLDSSPSPLTNRCIDFKDQSAEELEERCAAAAVRTGDGNCMGSPGADVRDGVLPDSLRLSDAGEKTACGALQKCIADGGATPASEISNAALQIERLIFRDLVGETIRHLASAASDSRRLNPRRKLAF</sequence>
<dbReference type="InterPro" id="IPR033334">
    <property type="entry name" value="LNG1/2"/>
</dbReference>
<feature type="compositionally biased region" description="Polar residues" evidence="1">
    <location>
        <begin position="405"/>
        <end position="417"/>
    </location>
</feature>
<feature type="compositionally biased region" description="Low complexity" evidence="1">
    <location>
        <begin position="49"/>
        <end position="66"/>
    </location>
</feature>
<feature type="region of interest" description="Disordered" evidence="1">
    <location>
        <begin position="41"/>
        <end position="90"/>
    </location>
</feature>
<accession>A0A8J5F791</accession>
<comment type="caution">
    <text evidence="3">The sequence shown here is derived from an EMBL/GenBank/DDBJ whole genome shotgun (WGS) entry which is preliminary data.</text>
</comment>
<dbReference type="EMBL" id="JACMSC010000016">
    <property type="protein sequence ID" value="KAG6480817.1"/>
    <property type="molecule type" value="Genomic_DNA"/>
</dbReference>
<dbReference type="Proteomes" id="UP000734854">
    <property type="component" value="Unassembled WGS sequence"/>
</dbReference>
<evidence type="ECO:0000313" key="4">
    <source>
        <dbReference type="Proteomes" id="UP000734854"/>
    </source>
</evidence>
<dbReference type="GO" id="GO:0051513">
    <property type="term" value="P:regulation of monopolar cell growth"/>
    <property type="evidence" value="ECO:0007669"/>
    <property type="project" value="InterPro"/>
</dbReference>
<organism evidence="3 4">
    <name type="scientific">Zingiber officinale</name>
    <name type="common">Ginger</name>
    <name type="synonym">Amomum zingiber</name>
    <dbReference type="NCBI Taxonomy" id="94328"/>
    <lineage>
        <taxon>Eukaryota</taxon>
        <taxon>Viridiplantae</taxon>
        <taxon>Streptophyta</taxon>
        <taxon>Embryophyta</taxon>
        <taxon>Tracheophyta</taxon>
        <taxon>Spermatophyta</taxon>
        <taxon>Magnoliopsida</taxon>
        <taxon>Liliopsida</taxon>
        <taxon>Zingiberales</taxon>
        <taxon>Zingiberaceae</taxon>
        <taxon>Zingiber</taxon>
    </lineage>
</organism>
<feature type="compositionally biased region" description="Low complexity" evidence="1">
    <location>
        <begin position="360"/>
        <end position="377"/>
    </location>
</feature>
<dbReference type="PANTHER" id="PTHR31680">
    <property type="entry name" value="LONGIFOLIA PROTEIN"/>
    <property type="match status" value="1"/>
</dbReference>
<name>A0A8J5F791_ZINOF</name>
<reference evidence="3 4" key="1">
    <citation type="submission" date="2020-08" db="EMBL/GenBank/DDBJ databases">
        <title>Plant Genome Project.</title>
        <authorList>
            <person name="Zhang R.-G."/>
        </authorList>
    </citation>
    <scope>NUCLEOTIDE SEQUENCE [LARGE SCALE GENOMIC DNA]</scope>
    <source>
        <tissue evidence="3">Rhizome</tissue>
    </source>
</reference>